<keyword evidence="1" id="KW-0175">Coiled coil</keyword>
<feature type="region of interest" description="Disordered" evidence="2">
    <location>
        <begin position="123"/>
        <end position="150"/>
    </location>
</feature>
<dbReference type="EMBL" id="MN740529">
    <property type="protein sequence ID" value="QHU31545.1"/>
    <property type="molecule type" value="Genomic_DNA"/>
</dbReference>
<dbReference type="AlphaFoldDB" id="A0A6C0LNG4"/>
<feature type="compositionally biased region" description="Low complexity" evidence="2">
    <location>
        <begin position="365"/>
        <end position="410"/>
    </location>
</feature>
<evidence type="ECO:0000256" key="1">
    <source>
        <dbReference type="SAM" id="Coils"/>
    </source>
</evidence>
<proteinExistence type="predicted"/>
<evidence type="ECO:0000313" key="3">
    <source>
        <dbReference type="EMBL" id="QHU31545.1"/>
    </source>
</evidence>
<feature type="compositionally biased region" description="Low complexity" evidence="2">
    <location>
        <begin position="417"/>
        <end position="426"/>
    </location>
</feature>
<sequence>MDFEKHLDYNAYKDSLNEIFDKLDEVIYISNTIDYKKINILLSEIVQNFDYYNTVVMIPSANVGKAVGKEEKVVEMAVGGKRGRRKVKGGSDDIQVGIPVGIPVGTTVTPEDVDVGTIVEGTPVTPLDKQQQPTQETPSPPQPPPYSDIDDQATTIKNIIEGDEYKNLVSYIQNTKTRIDDKGGKLKTKVDDFINNHLLTLDVKDNHMIRDDFLKQYSSLMFKLEDIIKNIQNINHGIQDEGTADAKINVDLMTNQWYLFSWGNTRFFTTDWLYWLKKSFSKDAHVINADKLTKQGYNDFREKLYTLYVKLQEDFPQSEGKKYKTDISEVVFKEINIKLDNIYKKELKAKAEEAKADDTNVNVKSSTPQPSTATTQSPSTATTQSPSTTTTQSPQQSPSTITQSPSTTTQPQPPQPSTATQQSPQSPEEDITNMALQKVEESKKARLKARADAINAKEKLMKIEDDAKEKMEALAKQKAELEEQARASVLAERDKASSTIKGLIGSTPQITEAKNSFGNLGKDLGNVGKQFGLLKPKIPPNPLQFATV</sequence>
<organism evidence="3">
    <name type="scientific">viral metagenome</name>
    <dbReference type="NCBI Taxonomy" id="1070528"/>
    <lineage>
        <taxon>unclassified sequences</taxon>
        <taxon>metagenomes</taxon>
        <taxon>organismal metagenomes</taxon>
    </lineage>
</organism>
<evidence type="ECO:0000256" key="2">
    <source>
        <dbReference type="SAM" id="MobiDB-lite"/>
    </source>
</evidence>
<feature type="coiled-coil region" evidence="1">
    <location>
        <begin position="453"/>
        <end position="491"/>
    </location>
</feature>
<name>A0A6C0LNG4_9ZZZZ</name>
<reference evidence="3" key="1">
    <citation type="journal article" date="2020" name="Nature">
        <title>Giant virus diversity and host interactions through global metagenomics.</title>
        <authorList>
            <person name="Schulz F."/>
            <person name="Roux S."/>
            <person name="Paez-Espino D."/>
            <person name="Jungbluth S."/>
            <person name="Walsh D.A."/>
            <person name="Denef V.J."/>
            <person name="McMahon K.D."/>
            <person name="Konstantinidis K.T."/>
            <person name="Eloe-Fadrosh E.A."/>
            <person name="Kyrpides N.C."/>
            <person name="Woyke T."/>
        </authorList>
    </citation>
    <scope>NUCLEOTIDE SEQUENCE</scope>
    <source>
        <strain evidence="3">GVMAG-M-3300027963-21</strain>
    </source>
</reference>
<accession>A0A6C0LNG4</accession>
<feature type="region of interest" description="Disordered" evidence="2">
    <location>
        <begin position="352"/>
        <end position="430"/>
    </location>
</feature>
<protein>
    <submittedName>
        <fullName evidence="3">Uncharacterized protein</fullName>
    </submittedName>
</protein>